<feature type="domain" description="Disease resistance R13L4/SHOC-2-like LRR" evidence="4">
    <location>
        <begin position="259"/>
        <end position="333"/>
    </location>
</feature>
<dbReference type="Proteomes" id="UP000515154">
    <property type="component" value="Linkage group LG27"/>
</dbReference>
<sequence>MMDSDSSRAGIESASRNHRTKKKKKKGSAGKSPSTKGSTLNDCSPKDGNIDNKTPLNPLMDTSNNVELGTNSSDPKDTLNNIDTLDPNPDIAGATDPKNKMMGSAPISTLNNIDTGINVSESGLTLAKDSWITKTDSTIEKKKKNLNSPQNNLDNVEIEVNNSDSCPTFHSSSLIEEAHGNVNLRNLRSTGIESDNMGHAESSDPHESDAPHPSVNSNIGLEFPYTERLVENIEGAQQFTLFRQLTSMGKLEDIILRNSVRVLKLVGCHLSSLPEDLGNLLYLEALVCSENKLTELPQSVGYLQHLKVLQVDMNRLKQLPANIGSLKSLKLLAANDNQLEYLPASISVLENLQTLDLSNNCLRSLPLHFQSSSCLNQLYIQKNSIEKLPPWIAKLSKIQEFQVGENQLTEWPDFEEFGRTATELTVLDVSENRLSALSSGFGGLQSLNCLNLGRNPFVDNQNAECVGNLLKGLPDSFCQLHAVTLLSIDGNCLQNLPDNFGDLRSLKMLNLCDNELEALPDSFSYLNSLQLCLLSRNSLNCLPEQFGHLPALKHLEVSHNNLVDLPSSFGKLSTQLVYLDLCNNCILHELKILEKFERLTFLDVGSNPFVQCDLSSTSRAVNPQLTSACKHYFTTSLAGQFEDFDSDEEGRDEGKNCDDDDEDDEDKDKKGKVVYSQITYQQGDKDTLPSRNNHQSSPQNSPCGIDSSFVGPTESCSDPLKSSMTLTQQLKGNITDSDDGTKQNHVAAEIHRMSCHRDNSVNTDHHHSNHTDKRNMSEVKRKEEEDWDEEEWAGDSKVAPACRDHTMNTTMTNNTVKHNSSCRQPTMTTTGAELSRGHIFLPADIHKDNINYNFVGFRNFTGQFDNADE</sequence>
<dbReference type="PROSITE" id="PS51450">
    <property type="entry name" value="LRR"/>
    <property type="match status" value="1"/>
</dbReference>
<dbReference type="InterPro" id="IPR003591">
    <property type="entry name" value="Leu-rich_rpt_typical-subtyp"/>
</dbReference>
<dbReference type="InterPro" id="IPR050216">
    <property type="entry name" value="LRR_domain-containing"/>
</dbReference>
<dbReference type="InterPro" id="IPR055414">
    <property type="entry name" value="LRR_R13L4/SHOC2-like"/>
</dbReference>
<evidence type="ECO:0000313" key="5">
    <source>
        <dbReference type="Proteomes" id="UP000515154"/>
    </source>
</evidence>
<dbReference type="SUPFAM" id="SSF52058">
    <property type="entry name" value="L domain-like"/>
    <property type="match status" value="1"/>
</dbReference>
<feature type="region of interest" description="Disordered" evidence="3">
    <location>
        <begin position="192"/>
        <end position="216"/>
    </location>
</feature>
<keyword evidence="5" id="KW-1185">Reference proteome</keyword>
<evidence type="ECO:0000313" key="6">
    <source>
        <dbReference type="RefSeq" id="XP_029652125.1"/>
    </source>
</evidence>
<dbReference type="KEGG" id="osn:115225318"/>
<feature type="compositionally biased region" description="Low complexity" evidence="3">
    <location>
        <begin position="29"/>
        <end position="39"/>
    </location>
</feature>
<feature type="region of interest" description="Disordered" evidence="3">
    <location>
        <begin position="643"/>
        <end position="720"/>
    </location>
</feature>
<evidence type="ECO:0000256" key="2">
    <source>
        <dbReference type="ARBA" id="ARBA00022737"/>
    </source>
</evidence>
<dbReference type="GO" id="GO:0005737">
    <property type="term" value="C:cytoplasm"/>
    <property type="evidence" value="ECO:0007669"/>
    <property type="project" value="TreeGrafter"/>
</dbReference>
<gene>
    <name evidence="6" type="primary">LOC115225318</name>
</gene>
<feature type="region of interest" description="Disordered" evidence="3">
    <location>
        <begin position="758"/>
        <end position="792"/>
    </location>
</feature>
<feature type="compositionally biased region" description="Polar residues" evidence="3">
    <location>
        <begin position="51"/>
        <end position="83"/>
    </location>
</feature>
<dbReference type="Pfam" id="PF13855">
    <property type="entry name" value="LRR_8"/>
    <property type="match status" value="1"/>
</dbReference>
<feature type="compositionally biased region" description="Basic and acidic residues" evidence="3">
    <location>
        <begin position="196"/>
        <end position="210"/>
    </location>
</feature>
<reference evidence="6" key="1">
    <citation type="submission" date="2025-08" db="UniProtKB">
        <authorList>
            <consortium name="RefSeq"/>
        </authorList>
    </citation>
    <scope>IDENTIFICATION</scope>
</reference>
<dbReference type="SUPFAM" id="SSF52047">
    <property type="entry name" value="RNI-like"/>
    <property type="match status" value="1"/>
</dbReference>
<dbReference type="AlphaFoldDB" id="A0A6P7TQD5"/>
<dbReference type="SMART" id="SM00369">
    <property type="entry name" value="LRR_TYP"/>
    <property type="match status" value="9"/>
</dbReference>
<evidence type="ECO:0000256" key="3">
    <source>
        <dbReference type="SAM" id="MobiDB-lite"/>
    </source>
</evidence>
<dbReference type="Pfam" id="PF00560">
    <property type="entry name" value="LRR_1"/>
    <property type="match status" value="1"/>
</dbReference>
<proteinExistence type="predicted"/>
<dbReference type="InterPro" id="IPR032675">
    <property type="entry name" value="LRR_dom_sf"/>
</dbReference>
<evidence type="ECO:0000259" key="4">
    <source>
        <dbReference type="Pfam" id="PF23598"/>
    </source>
</evidence>
<keyword evidence="2" id="KW-0677">Repeat</keyword>
<dbReference type="Pfam" id="PF23598">
    <property type="entry name" value="LRR_14"/>
    <property type="match status" value="1"/>
</dbReference>
<dbReference type="Gene3D" id="3.80.10.10">
    <property type="entry name" value="Ribonuclease Inhibitor"/>
    <property type="match status" value="2"/>
</dbReference>
<dbReference type="SMART" id="SM00364">
    <property type="entry name" value="LRR_BAC"/>
    <property type="match status" value="9"/>
</dbReference>
<dbReference type="PANTHER" id="PTHR48051">
    <property type="match status" value="1"/>
</dbReference>
<name>A0A6P7TQD5_9MOLL</name>
<evidence type="ECO:0000256" key="1">
    <source>
        <dbReference type="ARBA" id="ARBA00022614"/>
    </source>
</evidence>
<keyword evidence="1" id="KW-0433">Leucine-rich repeat</keyword>
<feature type="compositionally biased region" description="Basic and acidic residues" evidence="3">
    <location>
        <begin position="758"/>
        <end position="784"/>
    </location>
</feature>
<organism evidence="5 6">
    <name type="scientific">Octopus sinensis</name>
    <name type="common">East Asian common octopus</name>
    <dbReference type="NCBI Taxonomy" id="2607531"/>
    <lineage>
        <taxon>Eukaryota</taxon>
        <taxon>Metazoa</taxon>
        <taxon>Spiralia</taxon>
        <taxon>Lophotrochozoa</taxon>
        <taxon>Mollusca</taxon>
        <taxon>Cephalopoda</taxon>
        <taxon>Coleoidea</taxon>
        <taxon>Octopodiformes</taxon>
        <taxon>Octopoda</taxon>
        <taxon>Incirrata</taxon>
        <taxon>Octopodidae</taxon>
        <taxon>Octopus</taxon>
    </lineage>
</organism>
<feature type="region of interest" description="Disordered" evidence="3">
    <location>
        <begin position="1"/>
        <end position="100"/>
    </location>
</feature>
<feature type="compositionally biased region" description="Polar residues" evidence="3">
    <location>
        <begin position="689"/>
        <end position="702"/>
    </location>
</feature>
<dbReference type="RefSeq" id="XP_029652125.1">
    <property type="nucleotide sequence ID" value="XM_029796265.2"/>
</dbReference>
<feature type="compositionally biased region" description="Basic residues" evidence="3">
    <location>
        <begin position="16"/>
        <end position="28"/>
    </location>
</feature>
<dbReference type="PANTHER" id="PTHR48051:SF1">
    <property type="entry name" value="RAS SUPPRESSOR PROTEIN 1"/>
    <property type="match status" value="1"/>
</dbReference>
<accession>A0A6P7TQD5</accession>
<protein>
    <submittedName>
        <fullName evidence="6">Leucine-rich repeat-containing protein 7-like isoform X1</fullName>
    </submittedName>
</protein>
<dbReference type="InterPro" id="IPR001611">
    <property type="entry name" value="Leu-rich_rpt"/>
</dbReference>